<dbReference type="HOGENOM" id="CLU_1994271_0_0_1"/>
<dbReference type="Proteomes" id="UP000008383">
    <property type="component" value="Unassembled WGS sequence"/>
</dbReference>
<comment type="caution">
    <text evidence="2">The sequence shown here is derived from an EMBL/GenBank/DDBJ whole genome shotgun (WGS) entry which is preliminary data.</text>
</comment>
<proteinExistence type="predicted"/>
<feature type="compositionally biased region" description="Basic and acidic residues" evidence="1">
    <location>
        <begin position="1"/>
        <end position="21"/>
    </location>
</feature>
<feature type="compositionally biased region" description="Acidic residues" evidence="1">
    <location>
        <begin position="25"/>
        <end position="35"/>
    </location>
</feature>
<evidence type="ECO:0000313" key="3">
    <source>
        <dbReference type="Proteomes" id="UP000008383"/>
    </source>
</evidence>
<reference evidence="3" key="1">
    <citation type="journal article" date="2011" name="Genome Biol.">
        <title>Comparative and functional genomics provide insights into the pathogenicity of dermatophytic fungi.</title>
        <authorList>
            <person name="Burmester A."/>
            <person name="Shelest E."/>
            <person name="Gloeckner G."/>
            <person name="Heddergott C."/>
            <person name="Schindler S."/>
            <person name="Staib P."/>
            <person name="Heidel A."/>
            <person name="Felder M."/>
            <person name="Petzold A."/>
            <person name="Szafranski K."/>
            <person name="Feuermann M."/>
            <person name="Pedruzzi I."/>
            <person name="Priebe S."/>
            <person name="Groth M."/>
            <person name="Winkler R."/>
            <person name="Li W."/>
            <person name="Kniemeyer O."/>
            <person name="Schroeckh V."/>
            <person name="Hertweck C."/>
            <person name="Hube B."/>
            <person name="White T.C."/>
            <person name="Platzer M."/>
            <person name="Guthke R."/>
            <person name="Heitman J."/>
            <person name="Woestemeyer J."/>
            <person name="Zipfel P.F."/>
            <person name="Monod M."/>
            <person name="Brakhage A.A."/>
        </authorList>
    </citation>
    <scope>NUCLEOTIDE SEQUENCE [LARGE SCALE GENOMIC DNA]</scope>
    <source>
        <strain evidence="3">HKI 0517</strain>
    </source>
</reference>
<organism evidence="2 3">
    <name type="scientific">Trichophyton verrucosum (strain HKI 0517)</name>
    <dbReference type="NCBI Taxonomy" id="663202"/>
    <lineage>
        <taxon>Eukaryota</taxon>
        <taxon>Fungi</taxon>
        <taxon>Dikarya</taxon>
        <taxon>Ascomycota</taxon>
        <taxon>Pezizomycotina</taxon>
        <taxon>Eurotiomycetes</taxon>
        <taxon>Eurotiomycetidae</taxon>
        <taxon>Onygenales</taxon>
        <taxon>Arthrodermataceae</taxon>
        <taxon>Trichophyton</taxon>
    </lineage>
</organism>
<evidence type="ECO:0000313" key="2">
    <source>
        <dbReference type="EMBL" id="EFE44714.1"/>
    </source>
</evidence>
<name>D4D0B0_TRIVH</name>
<dbReference type="KEGG" id="tve:TRV_00505"/>
<accession>D4D0B0</accession>
<gene>
    <name evidence="2" type="ORF">TRV_00505</name>
</gene>
<dbReference type="AlphaFoldDB" id="D4D0B0"/>
<keyword evidence="3" id="KW-1185">Reference proteome</keyword>
<dbReference type="EMBL" id="ACYE01000025">
    <property type="protein sequence ID" value="EFE44714.1"/>
    <property type="molecule type" value="Genomic_DNA"/>
</dbReference>
<protein>
    <submittedName>
        <fullName evidence="2">Uncharacterized protein</fullName>
    </submittedName>
</protein>
<dbReference type="GeneID" id="9582936"/>
<sequence length="125" mass="14064">MIFLARRKDEKDEKDDKEGQRAEQPQDEDDAEDDGQGGGPRNETSLFSRRRPVSGCDAQRGQTDVWAHDWLTVEQVVPTRCFFFCCVSGSPLAYPEMPSRPGEFIPNFRAPSSDSQLPDDGCRVP</sequence>
<feature type="region of interest" description="Disordered" evidence="1">
    <location>
        <begin position="1"/>
        <end position="59"/>
    </location>
</feature>
<evidence type="ECO:0000256" key="1">
    <source>
        <dbReference type="SAM" id="MobiDB-lite"/>
    </source>
</evidence>
<dbReference type="RefSeq" id="XP_003025325.1">
    <property type="nucleotide sequence ID" value="XM_003025279.1"/>
</dbReference>